<keyword evidence="1" id="KW-0812">Transmembrane</keyword>
<dbReference type="InterPro" id="IPR036179">
    <property type="entry name" value="Ig-like_dom_sf"/>
</dbReference>
<keyword evidence="3" id="KW-1185">Reference proteome</keyword>
<proteinExistence type="predicted"/>
<dbReference type="Proteomes" id="UP000694891">
    <property type="component" value="Unplaced"/>
</dbReference>
<dbReference type="RefSeq" id="XP_008305084.1">
    <property type="nucleotide sequence ID" value="XM_008306862.1"/>
</dbReference>
<accession>A0A9Y4NWY6</accession>
<feature type="transmembrane region" description="Helical" evidence="1">
    <location>
        <begin position="116"/>
        <end position="135"/>
    </location>
</feature>
<sequence length="203" mass="21958">MNSTDPPETPAVTPEKASSVQVVAEPDYPVAAGQTVTLRCTTVNMLGPTTLFWQHLTNQTWKVVGNGSELTLTEPQQSGQYRCFAERELSWKIWSQNQRVYIVSIQATVGENLGKASFALSLLACVFFMAIIFWLTCKSVGGTTTTTNAMVKGLPGPQIASKAGLPQNDSDGDVYMNYTNSNPGYTDLDPTSVTADNVYSSLS</sequence>
<dbReference type="InterPro" id="IPR007110">
    <property type="entry name" value="Ig-like_dom"/>
</dbReference>
<protein>
    <submittedName>
        <fullName evidence="4">Uncharacterized protein LOC103376482</fullName>
    </submittedName>
</protein>
<evidence type="ECO:0000313" key="4">
    <source>
        <dbReference type="RefSeq" id="XP_008305084.1"/>
    </source>
</evidence>
<dbReference type="InterPro" id="IPR003598">
    <property type="entry name" value="Ig_sub2"/>
</dbReference>
<reference evidence="4" key="1">
    <citation type="submission" date="2025-08" db="UniProtKB">
        <authorList>
            <consortium name="RefSeq"/>
        </authorList>
    </citation>
    <scope>IDENTIFICATION</scope>
</reference>
<dbReference type="GeneID" id="103376482"/>
<dbReference type="InterPro" id="IPR003599">
    <property type="entry name" value="Ig_sub"/>
</dbReference>
<name>A0A9Y4NWY6_9TELE</name>
<dbReference type="InterPro" id="IPR013783">
    <property type="entry name" value="Ig-like_fold"/>
</dbReference>
<feature type="domain" description="Ig-like" evidence="2">
    <location>
        <begin position="10"/>
        <end position="86"/>
    </location>
</feature>
<dbReference type="Gene3D" id="2.60.40.10">
    <property type="entry name" value="Immunoglobulins"/>
    <property type="match status" value="1"/>
</dbReference>
<organism evidence="3 4">
    <name type="scientific">Stegastes partitus</name>
    <name type="common">bicolor damselfish</name>
    <dbReference type="NCBI Taxonomy" id="144197"/>
    <lineage>
        <taxon>Eukaryota</taxon>
        <taxon>Metazoa</taxon>
        <taxon>Chordata</taxon>
        <taxon>Craniata</taxon>
        <taxon>Vertebrata</taxon>
        <taxon>Euteleostomi</taxon>
        <taxon>Actinopterygii</taxon>
        <taxon>Neopterygii</taxon>
        <taxon>Teleostei</taxon>
        <taxon>Neoteleostei</taxon>
        <taxon>Acanthomorphata</taxon>
        <taxon>Ovalentaria</taxon>
        <taxon>Pomacentridae</taxon>
        <taxon>Stegastes</taxon>
    </lineage>
</organism>
<dbReference type="SMART" id="SM00409">
    <property type="entry name" value="IG"/>
    <property type="match status" value="1"/>
</dbReference>
<evidence type="ECO:0000313" key="3">
    <source>
        <dbReference type="Proteomes" id="UP000694891"/>
    </source>
</evidence>
<gene>
    <name evidence="4" type="primary">LOC103376482</name>
</gene>
<dbReference type="SMART" id="SM00408">
    <property type="entry name" value="IGc2"/>
    <property type="match status" value="1"/>
</dbReference>
<keyword evidence="1" id="KW-1133">Transmembrane helix</keyword>
<evidence type="ECO:0000256" key="1">
    <source>
        <dbReference type="SAM" id="Phobius"/>
    </source>
</evidence>
<dbReference type="PROSITE" id="PS50835">
    <property type="entry name" value="IG_LIKE"/>
    <property type="match status" value="1"/>
</dbReference>
<evidence type="ECO:0000259" key="2">
    <source>
        <dbReference type="PROSITE" id="PS50835"/>
    </source>
</evidence>
<dbReference type="AlphaFoldDB" id="A0A9Y4NWY6"/>
<dbReference type="SUPFAM" id="SSF48726">
    <property type="entry name" value="Immunoglobulin"/>
    <property type="match status" value="1"/>
</dbReference>
<keyword evidence="1" id="KW-0472">Membrane</keyword>